<dbReference type="CDD" id="cd03013">
    <property type="entry name" value="PRX5_like"/>
    <property type="match status" value="1"/>
</dbReference>
<protein>
    <recommendedName>
        <fullName evidence="6">Thioredoxin peroxidase</fullName>
    </recommendedName>
    <alternativeName>
        <fullName evidence="7">Thioredoxin-dependent peroxiredoxin</fullName>
    </alternativeName>
</protein>
<dbReference type="GO" id="GO:0005777">
    <property type="term" value="C:peroxisome"/>
    <property type="evidence" value="ECO:0007669"/>
    <property type="project" value="TreeGrafter"/>
</dbReference>
<feature type="active site" description="Cysteine sulfenic acid (-SOH) intermediate" evidence="8">
    <location>
        <position position="61"/>
    </location>
</feature>
<dbReference type="PANTHER" id="PTHR10430">
    <property type="entry name" value="PEROXIREDOXIN"/>
    <property type="match status" value="1"/>
</dbReference>
<keyword evidence="2 9" id="KW-0575">Peroxidase</keyword>
<keyword evidence="5 9" id="KW-0676">Redox-active center</keyword>
<evidence type="ECO:0000256" key="8">
    <source>
        <dbReference type="PIRSR" id="PIRSR637944-1"/>
    </source>
</evidence>
<dbReference type="InterPro" id="IPR013740">
    <property type="entry name" value="Redoxin"/>
</dbReference>
<evidence type="ECO:0000256" key="9">
    <source>
        <dbReference type="RuleBase" id="RU366011"/>
    </source>
</evidence>
<dbReference type="Gene3D" id="3.40.30.10">
    <property type="entry name" value="Glutaredoxin"/>
    <property type="match status" value="1"/>
</dbReference>
<dbReference type="EMBL" id="DS995701">
    <property type="protein sequence ID" value="EEQ27692.1"/>
    <property type="molecule type" value="Genomic_DNA"/>
</dbReference>
<dbReference type="GO" id="GO:0008379">
    <property type="term" value="F:thioredoxin peroxidase activity"/>
    <property type="evidence" value="ECO:0007669"/>
    <property type="project" value="EnsemblFungi"/>
</dbReference>
<organism evidence="11 12">
    <name type="scientific">Arthroderma otae (strain ATCC MYA-4605 / CBS 113480)</name>
    <name type="common">Microsporum canis</name>
    <dbReference type="NCBI Taxonomy" id="554155"/>
    <lineage>
        <taxon>Eukaryota</taxon>
        <taxon>Fungi</taxon>
        <taxon>Dikarya</taxon>
        <taxon>Ascomycota</taxon>
        <taxon>Pezizomycotina</taxon>
        <taxon>Eurotiomycetes</taxon>
        <taxon>Eurotiomycetidae</taxon>
        <taxon>Onygenales</taxon>
        <taxon>Arthrodermataceae</taxon>
        <taxon>Microsporum</taxon>
    </lineage>
</organism>
<name>C5FD08_ARTOC</name>
<comment type="function">
    <text evidence="9">Thiol-specific peroxidase that catalyzes the reduction of hydrogen peroxide and organic hydroperoxides to water and alcohols, respectively. Plays a role in cell protection against oxidative stress by detoxifying peroxides.</text>
</comment>
<evidence type="ECO:0000256" key="7">
    <source>
        <dbReference type="ARBA" id="ARBA00079296"/>
    </source>
</evidence>
<gene>
    <name evidence="11" type="ORF">MCYG_00580</name>
</gene>
<dbReference type="InterPro" id="IPR036249">
    <property type="entry name" value="Thioredoxin-like_sf"/>
</dbReference>
<sequence length="168" mass="18054">MSALKPGDSFPTDVTFGYIPWTEEKKEFCACGTPQTYEASKLWADKKVVLVAVPGAFTPTCTVNHLPGFIAKLSELKAKGVDIVAFIAYNDPFVMSAWGKANNVTGDDILFLSDSGSKFSKSLGWTVHDDRTARYAIVIDHGKVTYAEKEASPPALSVSSAEAVLASL</sequence>
<dbReference type="PROSITE" id="PS51352">
    <property type="entry name" value="THIOREDOXIN_2"/>
    <property type="match status" value="1"/>
</dbReference>
<evidence type="ECO:0000256" key="3">
    <source>
        <dbReference type="ARBA" id="ARBA00022862"/>
    </source>
</evidence>
<dbReference type="PANTHER" id="PTHR10430:SF16">
    <property type="entry name" value="PEROXIREDOXIN-5, MITOCHONDRIAL"/>
    <property type="match status" value="1"/>
</dbReference>
<evidence type="ECO:0000256" key="6">
    <source>
        <dbReference type="ARBA" id="ARBA00032824"/>
    </source>
</evidence>
<evidence type="ECO:0000256" key="1">
    <source>
        <dbReference type="ARBA" id="ARBA00010505"/>
    </source>
</evidence>
<dbReference type="OMA" id="YTMNGWA"/>
<keyword evidence="4 9" id="KW-0560">Oxidoreductase</keyword>
<evidence type="ECO:0000259" key="10">
    <source>
        <dbReference type="PROSITE" id="PS51352"/>
    </source>
</evidence>
<dbReference type="GO" id="GO:0045454">
    <property type="term" value="P:cell redox homeostasis"/>
    <property type="evidence" value="ECO:0007669"/>
    <property type="project" value="EnsemblFungi"/>
</dbReference>
<dbReference type="AlphaFoldDB" id="C5FD08"/>
<keyword evidence="3 9" id="KW-0049">Antioxidant</keyword>
<feature type="domain" description="Thioredoxin" evidence="10">
    <location>
        <begin position="4"/>
        <end position="168"/>
    </location>
</feature>
<dbReference type="GeneID" id="9225701"/>
<accession>C5FD08</accession>
<dbReference type="Pfam" id="PF08534">
    <property type="entry name" value="Redoxin"/>
    <property type="match status" value="1"/>
</dbReference>
<evidence type="ECO:0000256" key="5">
    <source>
        <dbReference type="ARBA" id="ARBA00023284"/>
    </source>
</evidence>
<proteinExistence type="inferred from homology"/>
<dbReference type="Proteomes" id="UP000002035">
    <property type="component" value="Unassembled WGS sequence"/>
</dbReference>
<dbReference type="GO" id="GO:0034599">
    <property type="term" value="P:cellular response to oxidative stress"/>
    <property type="evidence" value="ECO:0007669"/>
    <property type="project" value="EnsemblFungi"/>
</dbReference>
<dbReference type="OrthoDB" id="195498at2759"/>
<dbReference type="STRING" id="554155.C5FD08"/>
<dbReference type="GO" id="GO:0042744">
    <property type="term" value="P:hydrogen peroxide catabolic process"/>
    <property type="evidence" value="ECO:0007669"/>
    <property type="project" value="TreeGrafter"/>
</dbReference>
<reference evidence="12" key="1">
    <citation type="journal article" date="2012" name="MBio">
        <title>Comparative genome analysis of Trichophyton rubrum and related dermatophytes reveals candidate genes involved in infection.</title>
        <authorList>
            <person name="Martinez D.A."/>
            <person name="Oliver B.G."/>
            <person name="Graeser Y."/>
            <person name="Goldberg J.M."/>
            <person name="Li W."/>
            <person name="Martinez-Rossi N.M."/>
            <person name="Monod M."/>
            <person name="Shelest E."/>
            <person name="Barton R.C."/>
            <person name="Birch E."/>
            <person name="Brakhage A.A."/>
            <person name="Chen Z."/>
            <person name="Gurr S.J."/>
            <person name="Heiman D."/>
            <person name="Heitman J."/>
            <person name="Kosti I."/>
            <person name="Rossi A."/>
            <person name="Saif S."/>
            <person name="Samalova M."/>
            <person name="Saunders C.W."/>
            <person name="Shea T."/>
            <person name="Summerbell R.C."/>
            <person name="Xu J."/>
            <person name="Young S."/>
            <person name="Zeng Q."/>
            <person name="Birren B.W."/>
            <person name="Cuomo C.A."/>
            <person name="White T.C."/>
        </authorList>
    </citation>
    <scope>NUCLEOTIDE SEQUENCE [LARGE SCALE GENOMIC DNA]</scope>
    <source>
        <strain evidence="12">ATCC MYA-4605 / CBS 113480</strain>
    </source>
</reference>
<dbReference type="VEuPathDB" id="FungiDB:MCYG_00580"/>
<dbReference type="GO" id="GO:0005739">
    <property type="term" value="C:mitochondrion"/>
    <property type="evidence" value="ECO:0007669"/>
    <property type="project" value="TreeGrafter"/>
</dbReference>
<dbReference type="GO" id="GO:0010038">
    <property type="term" value="P:response to metal ion"/>
    <property type="evidence" value="ECO:0007669"/>
    <property type="project" value="EnsemblFungi"/>
</dbReference>
<evidence type="ECO:0000256" key="2">
    <source>
        <dbReference type="ARBA" id="ARBA00022559"/>
    </source>
</evidence>
<dbReference type="RefSeq" id="XP_002850476.1">
    <property type="nucleotide sequence ID" value="XM_002850430.1"/>
</dbReference>
<dbReference type="SUPFAM" id="SSF52833">
    <property type="entry name" value="Thioredoxin-like"/>
    <property type="match status" value="1"/>
</dbReference>
<evidence type="ECO:0000256" key="4">
    <source>
        <dbReference type="ARBA" id="ARBA00023002"/>
    </source>
</evidence>
<comment type="similarity">
    <text evidence="1 9">Belongs to the peroxiredoxin family. Prx5 subfamily.</text>
</comment>
<dbReference type="eggNOG" id="KOG0541">
    <property type="taxonomic scope" value="Eukaryota"/>
</dbReference>
<keyword evidence="12" id="KW-1185">Reference proteome</keyword>
<evidence type="ECO:0000313" key="11">
    <source>
        <dbReference type="EMBL" id="EEQ27692.1"/>
    </source>
</evidence>
<evidence type="ECO:0000313" key="12">
    <source>
        <dbReference type="Proteomes" id="UP000002035"/>
    </source>
</evidence>
<dbReference type="FunFam" id="3.40.30.10:FF:000020">
    <property type="entry name" value="Peroxiredoxin"/>
    <property type="match status" value="1"/>
</dbReference>
<dbReference type="InterPro" id="IPR037944">
    <property type="entry name" value="PRX5-like"/>
</dbReference>
<dbReference type="InterPro" id="IPR013766">
    <property type="entry name" value="Thioredoxin_domain"/>
</dbReference>
<dbReference type="HOGENOM" id="CLU_072440_1_1_1"/>